<feature type="region of interest" description="Disordered" evidence="1">
    <location>
        <begin position="1"/>
        <end position="26"/>
    </location>
</feature>
<gene>
    <name evidence="2" type="ORF">O181_114275</name>
</gene>
<protein>
    <submittedName>
        <fullName evidence="2">Uncharacterized protein</fullName>
    </submittedName>
</protein>
<sequence>MLADKHTKNACLLSNPSDHAARGFPTQDTIPRTPLWSMMMKVFPSRNRHRDPKKADRNNSGQLALSLPVSICPPPLPGHHPMVTSLLDWSQVIIRPMKDGNGKRTFELGPIVTMSCQPWDSHSKVNFLFPP</sequence>
<dbReference type="AlphaFoldDB" id="A0A9Q3K447"/>
<name>A0A9Q3K447_9BASI</name>
<dbReference type="Proteomes" id="UP000765509">
    <property type="component" value="Unassembled WGS sequence"/>
</dbReference>
<evidence type="ECO:0000313" key="3">
    <source>
        <dbReference type="Proteomes" id="UP000765509"/>
    </source>
</evidence>
<reference evidence="2" key="1">
    <citation type="submission" date="2021-03" db="EMBL/GenBank/DDBJ databases">
        <title>Draft genome sequence of rust myrtle Austropuccinia psidii MF-1, a brazilian biotype.</title>
        <authorList>
            <person name="Quecine M.C."/>
            <person name="Pachon D.M.R."/>
            <person name="Bonatelli M.L."/>
            <person name="Correr F.H."/>
            <person name="Franceschini L.M."/>
            <person name="Leite T.F."/>
            <person name="Margarido G.R.A."/>
            <person name="Almeida C.A."/>
            <person name="Ferrarezi J.A."/>
            <person name="Labate C.A."/>
        </authorList>
    </citation>
    <scope>NUCLEOTIDE SEQUENCE</scope>
    <source>
        <strain evidence="2">MF-1</strain>
    </source>
</reference>
<keyword evidence="3" id="KW-1185">Reference proteome</keyword>
<dbReference type="EMBL" id="AVOT02094460">
    <property type="protein sequence ID" value="MBW0574560.1"/>
    <property type="molecule type" value="Genomic_DNA"/>
</dbReference>
<comment type="caution">
    <text evidence="2">The sequence shown here is derived from an EMBL/GenBank/DDBJ whole genome shotgun (WGS) entry which is preliminary data.</text>
</comment>
<accession>A0A9Q3K447</accession>
<organism evidence="2 3">
    <name type="scientific">Austropuccinia psidii MF-1</name>
    <dbReference type="NCBI Taxonomy" id="1389203"/>
    <lineage>
        <taxon>Eukaryota</taxon>
        <taxon>Fungi</taxon>
        <taxon>Dikarya</taxon>
        <taxon>Basidiomycota</taxon>
        <taxon>Pucciniomycotina</taxon>
        <taxon>Pucciniomycetes</taxon>
        <taxon>Pucciniales</taxon>
        <taxon>Sphaerophragmiaceae</taxon>
        <taxon>Austropuccinia</taxon>
    </lineage>
</organism>
<evidence type="ECO:0000313" key="2">
    <source>
        <dbReference type="EMBL" id="MBW0574560.1"/>
    </source>
</evidence>
<evidence type="ECO:0000256" key="1">
    <source>
        <dbReference type="SAM" id="MobiDB-lite"/>
    </source>
</evidence>
<proteinExistence type="predicted"/>